<dbReference type="STRING" id="980561.A1359_19905"/>
<dbReference type="GO" id="GO:0030552">
    <property type="term" value="F:cAMP binding"/>
    <property type="evidence" value="ECO:0007669"/>
    <property type="project" value="TreeGrafter"/>
</dbReference>
<dbReference type="PANTHER" id="PTHR11635:SF152">
    <property type="entry name" value="CAMP-DEPENDENT PROTEIN KINASE TYPE I REGULATORY SUBUNIT-RELATED"/>
    <property type="match status" value="1"/>
</dbReference>
<dbReference type="InterPro" id="IPR018490">
    <property type="entry name" value="cNMP-bd_dom_sf"/>
</dbReference>
<dbReference type="Proteomes" id="UP000078476">
    <property type="component" value="Unassembled WGS sequence"/>
</dbReference>
<dbReference type="PANTHER" id="PTHR11635">
    <property type="entry name" value="CAMP-DEPENDENT PROTEIN KINASE REGULATORY CHAIN"/>
    <property type="match status" value="1"/>
</dbReference>
<dbReference type="GO" id="GO:0034236">
    <property type="term" value="F:protein kinase A catalytic subunit binding"/>
    <property type="evidence" value="ECO:0007669"/>
    <property type="project" value="TreeGrafter"/>
</dbReference>
<dbReference type="InterPro" id="IPR050503">
    <property type="entry name" value="cAMP-dep_PK_reg_su-like"/>
</dbReference>
<dbReference type="GO" id="GO:0005829">
    <property type="term" value="C:cytosol"/>
    <property type="evidence" value="ECO:0007669"/>
    <property type="project" value="TreeGrafter"/>
</dbReference>
<dbReference type="PRINTS" id="PR00103">
    <property type="entry name" value="CAMPKINASE"/>
</dbReference>
<reference evidence="2 3" key="1">
    <citation type="submission" date="2016-03" db="EMBL/GenBank/DDBJ databases">
        <authorList>
            <person name="Ploux O."/>
        </authorList>
    </citation>
    <scope>NUCLEOTIDE SEQUENCE [LARGE SCALE GENOMIC DNA]</scope>
    <source>
        <strain evidence="2 3">R-45370</strain>
    </source>
</reference>
<dbReference type="SMART" id="SM00100">
    <property type="entry name" value="cNMP"/>
    <property type="match status" value="1"/>
</dbReference>
<dbReference type="OrthoDB" id="6881322at2"/>
<dbReference type="PROSITE" id="PS00888">
    <property type="entry name" value="CNMP_BINDING_1"/>
    <property type="match status" value="1"/>
</dbReference>
<dbReference type="CDD" id="cd00038">
    <property type="entry name" value="CAP_ED"/>
    <property type="match status" value="1"/>
</dbReference>
<dbReference type="SUPFAM" id="SSF51206">
    <property type="entry name" value="cAMP-binding domain-like"/>
    <property type="match status" value="1"/>
</dbReference>
<dbReference type="GO" id="GO:0005952">
    <property type="term" value="C:cAMP-dependent protein kinase complex"/>
    <property type="evidence" value="ECO:0007669"/>
    <property type="project" value="InterPro"/>
</dbReference>
<dbReference type="InterPro" id="IPR000595">
    <property type="entry name" value="cNMP-bd_dom"/>
</dbReference>
<dbReference type="GO" id="GO:0004862">
    <property type="term" value="F:cAMP-dependent protein kinase inhibitor activity"/>
    <property type="evidence" value="ECO:0007669"/>
    <property type="project" value="TreeGrafter"/>
</dbReference>
<gene>
    <name evidence="2" type="ORF">A1359_19905</name>
</gene>
<protein>
    <submittedName>
        <fullName evidence="2">Cyclic nucleotide-binding protein</fullName>
    </submittedName>
</protein>
<dbReference type="RefSeq" id="WP_066976867.1">
    <property type="nucleotide sequence ID" value="NZ_LUUI01000021.1"/>
</dbReference>
<dbReference type="AlphaFoldDB" id="A0A177NSU7"/>
<dbReference type="Pfam" id="PF00027">
    <property type="entry name" value="cNMP_binding"/>
    <property type="match status" value="1"/>
</dbReference>
<evidence type="ECO:0000313" key="3">
    <source>
        <dbReference type="Proteomes" id="UP000078476"/>
    </source>
</evidence>
<dbReference type="InterPro" id="IPR018488">
    <property type="entry name" value="cNMP-bd_CS"/>
</dbReference>
<keyword evidence="3" id="KW-1185">Reference proteome</keyword>
<evidence type="ECO:0000259" key="1">
    <source>
        <dbReference type="PROSITE" id="PS50042"/>
    </source>
</evidence>
<dbReference type="EMBL" id="LUUI01000021">
    <property type="protein sequence ID" value="OAI21137.1"/>
    <property type="molecule type" value="Genomic_DNA"/>
</dbReference>
<comment type="caution">
    <text evidence="2">The sequence shown here is derived from an EMBL/GenBank/DDBJ whole genome shotgun (WGS) entry which is preliminary data.</text>
</comment>
<dbReference type="PROSITE" id="PS50042">
    <property type="entry name" value="CNMP_BINDING_3"/>
    <property type="match status" value="1"/>
</dbReference>
<accession>A0A177NSU7</accession>
<dbReference type="Gene3D" id="2.60.120.10">
    <property type="entry name" value="Jelly Rolls"/>
    <property type="match status" value="1"/>
</dbReference>
<feature type="domain" description="Cyclic nucleotide-binding" evidence="1">
    <location>
        <begin position="4"/>
        <end position="111"/>
    </location>
</feature>
<organism evidence="2 3">
    <name type="scientific">Methylomonas lenta</name>
    <dbReference type="NCBI Taxonomy" id="980561"/>
    <lineage>
        <taxon>Bacteria</taxon>
        <taxon>Pseudomonadati</taxon>
        <taxon>Pseudomonadota</taxon>
        <taxon>Gammaproteobacteria</taxon>
        <taxon>Methylococcales</taxon>
        <taxon>Methylococcaceae</taxon>
        <taxon>Methylomonas</taxon>
    </lineage>
</organism>
<evidence type="ECO:0000313" key="2">
    <source>
        <dbReference type="EMBL" id="OAI21137.1"/>
    </source>
</evidence>
<sequence>MRQLLDEILSSPRLKEGVAWKHVKYSAGQIIIQKGDIGSSFFLIDEGDVRVLGSNEVNENALATQGLCDLSKGDIFGDFCLYGTHLRSASVVALCNVCLLEIRNDMLSVYLDDHPIDGYLFLKALSEVMISRLKVANDRIESLMK</sequence>
<dbReference type="InterPro" id="IPR014710">
    <property type="entry name" value="RmlC-like_jellyroll"/>
</dbReference>
<name>A0A177NSU7_9GAMM</name>
<proteinExistence type="predicted"/>